<dbReference type="STRING" id="394221.Mmar10_0792"/>
<protein>
    <submittedName>
        <fullName evidence="2">Uncharacterized protein</fullName>
    </submittedName>
</protein>
<keyword evidence="1" id="KW-1133">Transmembrane helix</keyword>
<sequence length="112" mass="12132">MCRHCRYCRFAGDRVFDYLRLASVLLGDNVSERLDFSDFVRAGILCIAVALALLAIKFSVFGWMGAAAALLVMVALFCTGQRRVRWRLIVPALALGAVGYSAASATVATSLL</sequence>
<keyword evidence="3" id="KW-1185">Reference proteome</keyword>
<accession>Q0ARK2</accession>
<dbReference type="HOGENOM" id="CLU_2142894_0_0_5"/>
<gene>
    <name evidence="2" type="ordered locus">Mmar10_0792</name>
</gene>
<feature type="transmembrane region" description="Helical" evidence="1">
    <location>
        <begin position="39"/>
        <end position="56"/>
    </location>
</feature>
<dbReference type="Proteomes" id="UP000001964">
    <property type="component" value="Chromosome"/>
</dbReference>
<organism evidence="2 3">
    <name type="scientific">Maricaulis maris (strain MCS10)</name>
    <name type="common">Caulobacter maris</name>
    <dbReference type="NCBI Taxonomy" id="394221"/>
    <lineage>
        <taxon>Bacteria</taxon>
        <taxon>Pseudomonadati</taxon>
        <taxon>Pseudomonadota</taxon>
        <taxon>Alphaproteobacteria</taxon>
        <taxon>Maricaulales</taxon>
        <taxon>Maricaulaceae</taxon>
        <taxon>Maricaulis</taxon>
    </lineage>
</organism>
<keyword evidence="1" id="KW-0812">Transmembrane</keyword>
<evidence type="ECO:0000313" key="3">
    <source>
        <dbReference type="Proteomes" id="UP000001964"/>
    </source>
</evidence>
<keyword evidence="1" id="KW-0472">Membrane</keyword>
<name>Q0ARK2_MARMM</name>
<dbReference type="AlphaFoldDB" id="Q0ARK2"/>
<evidence type="ECO:0000256" key="1">
    <source>
        <dbReference type="SAM" id="Phobius"/>
    </source>
</evidence>
<dbReference type="EMBL" id="CP000449">
    <property type="protein sequence ID" value="ABI65085.1"/>
    <property type="molecule type" value="Genomic_DNA"/>
</dbReference>
<reference evidence="2 3" key="1">
    <citation type="submission" date="2006-08" db="EMBL/GenBank/DDBJ databases">
        <title>Complete sequence of Maricaulis maris MCS10.</title>
        <authorList>
            <consortium name="US DOE Joint Genome Institute"/>
            <person name="Copeland A."/>
            <person name="Lucas S."/>
            <person name="Lapidus A."/>
            <person name="Barry K."/>
            <person name="Detter J.C."/>
            <person name="Glavina del Rio T."/>
            <person name="Hammon N."/>
            <person name="Israni S."/>
            <person name="Dalin E."/>
            <person name="Tice H."/>
            <person name="Pitluck S."/>
            <person name="Saunders E."/>
            <person name="Brettin T."/>
            <person name="Bruce D."/>
            <person name="Han C."/>
            <person name="Tapia R."/>
            <person name="Gilna P."/>
            <person name="Schmutz J."/>
            <person name="Larimer F."/>
            <person name="Land M."/>
            <person name="Hauser L."/>
            <person name="Kyrpides N."/>
            <person name="Mikhailova N."/>
            <person name="Viollier P."/>
            <person name="Stephens C."/>
            <person name="Richardson P."/>
        </authorList>
    </citation>
    <scope>NUCLEOTIDE SEQUENCE [LARGE SCALE GENOMIC DNA]</scope>
    <source>
        <strain evidence="2 3">MCS10</strain>
    </source>
</reference>
<proteinExistence type="predicted"/>
<feature type="transmembrane region" description="Helical" evidence="1">
    <location>
        <begin position="92"/>
        <end position="111"/>
    </location>
</feature>
<feature type="transmembrane region" description="Helical" evidence="1">
    <location>
        <begin position="62"/>
        <end position="80"/>
    </location>
</feature>
<evidence type="ECO:0000313" key="2">
    <source>
        <dbReference type="EMBL" id="ABI65085.1"/>
    </source>
</evidence>
<dbReference type="KEGG" id="mmr:Mmar10_0792"/>